<reference evidence="2" key="1">
    <citation type="submission" date="2023-06" db="EMBL/GenBank/DDBJ databases">
        <authorList>
            <person name="Tohno M."/>
            <person name="Tanizawa Y."/>
        </authorList>
    </citation>
    <scope>NUCLEOTIDE SEQUENCE</scope>
    <source>
        <strain evidence="3">BF125</strain>
        <strain evidence="2">BF186</strain>
        <strain evidence="1">TKL145</strain>
    </source>
</reference>
<name>A0ABD0C311_LACAM</name>
<dbReference type="EMBL" id="BTFQ01000032">
    <property type="protein sequence ID" value="GMM13675.1"/>
    <property type="molecule type" value="Genomic_DNA"/>
</dbReference>
<reference evidence="6" key="3">
    <citation type="submission" date="2024-01" db="EMBL/GenBank/DDBJ databases">
        <title>Draft genome sequence of Lactobacillus amylovorus strain TKL145.</title>
        <authorList>
            <person name="Tohno M."/>
            <person name="Tanizawa Y."/>
        </authorList>
    </citation>
    <scope>NUCLEOTIDE SEQUENCE [LARGE SCALE GENOMIC DNA]</scope>
    <source>
        <strain evidence="6">TKL145</strain>
    </source>
</reference>
<protein>
    <submittedName>
        <fullName evidence="2">Uncharacterized protein</fullName>
    </submittedName>
</protein>
<organism evidence="2 5">
    <name type="scientific">Lactobacillus amylovorus subsp. animalium</name>
    <dbReference type="NCBI Taxonomy" id="3378536"/>
    <lineage>
        <taxon>Bacteria</taxon>
        <taxon>Bacillati</taxon>
        <taxon>Bacillota</taxon>
        <taxon>Bacilli</taxon>
        <taxon>Lactobacillales</taxon>
        <taxon>Lactobacillaceae</taxon>
        <taxon>Lactobacillus</taxon>
    </lineage>
</organism>
<evidence type="ECO:0000313" key="6">
    <source>
        <dbReference type="Proteomes" id="UP001437574"/>
    </source>
</evidence>
<gene>
    <name evidence="3" type="ORF">LABF125_09210</name>
    <name evidence="2" type="ORF">LABF186_07900</name>
    <name evidence="1" type="ORF">LATKL145_19060</name>
</gene>
<dbReference type="EMBL" id="BTFR01000014">
    <property type="protein sequence ID" value="GMM15788.1"/>
    <property type="molecule type" value="Genomic_DNA"/>
</dbReference>
<evidence type="ECO:0000313" key="5">
    <source>
        <dbReference type="Proteomes" id="UP001346800"/>
    </source>
</evidence>
<accession>A0ABD0C311</accession>
<evidence type="ECO:0000313" key="1">
    <source>
        <dbReference type="EMBL" id="GAA0043491.1"/>
    </source>
</evidence>
<evidence type="ECO:0000313" key="3">
    <source>
        <dbReference type="EMBL" id="GMM15788.1"/>
    </source>
</evidence>
<reference evidence="4 5" key="2">
    <citation type="journal article" date="2024" name="Int. J. Syst. Evol. Microbiol.">
        <title>Proposal of Lactobacillus amylovorus subsp. animalis subsp. nov. and an emended description of Lactobacillus amylovorus.</title>
        <authorList>
            <person name="Yamane K."/>
            <person name="Tanizawa Y."/>
            <person name="Kobayashi H."/>
            <person name="Kamizono T."/>
            <person name="Kojima Y."/>
            <person name="Takagi H."/>
            <person name="Tohno M."/>
        </authorList>
    </citation>
    <scope>NUCLEOTIDE SEQUENCE [LARGE SCALE GENOMIC DNA]</scope>
    <source>
        <strain evidence="3 4">BF125</strain>
        <strain evidence="2 5">BF186</strain>
        <strain evidence="1 6">TKL145</strain>
    </source>
</reference>
<evidence type="ECO:0000313" key="4">
    <source>
        <dbReference type="Proteomes" id="UP001332503"/>
    </source>
</evidence>
<dbReference type="Proteomes" id="UP001346800">
    <property type="component" value="Unassembled WGS sequence"/>
</dbReference>
<dbReference type="EMBL" id="BAAAAK010000036">
    <property type="protein sequence ID" value="GAA0043491.1"/>
    <property type="molecule type" value="Genomic_DNA"/>
</dbReference>
<sequence length="54" mass="5948">MITFVSSNAITIAISAKAKKSLAKVIPAILFPKLSEVEPDVLMIENDKKFENSR</sequence>
<evidence type="ECO:0000313" key="2">
    <source>
        <dbReference type="EMBL" id="GMM13675.1"/>
    </source>
</evidence>
<dbReference type="AlphaFoldDB" id="A0ABD0C311"/>
<comment type="caution">
    <text evidence="2">The sequence shown here is derived from an EMBL/GenBank/DDBJ whole genome shotgun (WGS) entry which is preliminary data.</text>
</comment>
<keyword evidence="4" id="KW-1185">Reference proteome</keyword>
<dbReference type="Proteomes" id="UP001332503">
    <property type="component" value="Unassembled WGS sequence"/>
</dbReference>
<proteinExistence type="predicted"/>
<dbReference type="Proteomes" id="UP001437574">
    <property type="component" value="Unassembled WGS sequence"/>
</dbReference>